<evidence type="ECO:0000256" key="7">
    <source>
        <dbReference type="ARBA" id="ARBA00049120"/>
    </source>
</evidence>
<name>A0A381U579_9ZZZZ</name>
<keyword evidence="4" id="KW-0808">Transferase</keyword>
<keyword evidence="3" id="KW-0489">Methyltransferase</keyword>
<comment type="similarity">
    <text evidence="1">Belongs to the N(4)/N(6)-methyltransferase family. N(4) subfamily.</text>
</comment>
<organism evidence="8">
    <name type="scientific">marine metagenome</name>
    <dbReference type="NCBI Taxonomy" id="408172"/>
    <lineage>
        <taxon>unclassified sequences</taxon>
        <taxon>metagenomes</taxon>
        <taxon>ecological metagenomes</taxon>
    </lineage>
</organism>
<dbReference type="GO" id="GO:0015667">
    <property type="term" value="F:site-specific DNA-methyltransferase (cytosine-N4-specific) activity"/>
    <property type="evidence" value="ECO:0007669"/>
    <property type="project" value="UniProtKB-EC"/>
</dbReference>
<evidence type="ECO:0000256" key="5">
    <source>
        <dbReference type="ARBA" id="ARBA00022691"/>
    </source>
</evidence>
<protein>
    <recommendedName>
        <fullName evidence="2">site-specific DNA-methyltransferase (cytosine-N(4)-specific)</fullName>
        <ecNumber evidence="2">2.1.1.113</ecNumber>
    </recommendedName>
</protein>
<accession>A0A381U579</accession>
<reference evidence="8" key="1">
    <citation type="submission" date="2018-05" db="EMBL/GenBank/DDBJ databases">
        <authorList>
            <person name="Lanie J.A."/>
            <person name="Ng W.-L."/>
            <person name="Kazmierczak K.M."/>
            <person name="Andrzejewski T.M."/>
            <person name="Davidsen T.M."/>
            <person name="Wayne K.J."/>
            <person name="Tettelin H."/>
            <person name="Glass J.I."/>
            <person name="Rusch D."/>
            <person name="Podicherti R."/>
            <person name="Tsui H.-C.T."/>
            <person name="Winkler M.E."/>
        </authorList>
    </citation>
    <scope>NUCLEOTIDE SEQUENCE</scope>
</reference>
<comment type="catalytic activity">
    <reaction evidence="7">
        <text>a 2'-deoxycytidine in DNA + S-adenosyl-L-methionine = an N(4)-methyl-2'-deoxycytidine in DNA + S-adenosyl-L-homocysteine + H(+)</text>
        <dbReference type="Rhea" id="RHEA:16857"/>
        <dbReference type="Rhea" id="RHEA-COMP:11369"/>
        <dbReference type="Rhea" id="RHEA-COMP:13674"/>
        <dbReference type="ChEBI" id="CHEBI:15378"/>
        <dbReference type="ChEBI" id="CHEBI:57856"/>
        <dbReference type="ChEBI" id="CHEBI:59789"/>
        <dbReference type="ChEBI" id="CHEBI:85452"/>
        <dbReference type="ChEBI" id="CHEBI:137933"/>
        <dbReference type="EC" id="2.1.1.113"/>
    </reaction>
</comment>
<dbReference type="InterPro" id="IPR017985">
    <property type="entry name" value="MeTrfase_CN4_CS"/>
</dbReference>
<dbReference type="GO" id="GO:0003677">
    <property type="term" value="F:DNA binding"/>
    <property type="evidence" value="ECO:0007669"/>
    <property type="project" value="InterPro"/>
</dbReference>
<dbReference type="CDD" id="cd02440">
    <property type="entry name" value="AdoMet_MTases"/>
    <property type="match status" value="1"/>
</dbReference>
<dbReference type="GO" id="GO:0032259">
    <property type="term" value="P:methylation"/>
    <property type="evidence" value="ECO:0007669"/>
    <property type="project" value="UniProtKB-KW"/>
</dbReference>
<evidence type="ECO:0000256" key="1">
    <source>
        <dbReference type="ARBA" id="ARBA00010203"/>
    </source>
</evidence>
<evidence type="ECO:0000256" key="2">
    <source>
        <dbReference type="ARBA" id="ARBA00012185"/>
    </source>
</evidence>
<dbReference type="GO" id="GO:0009307">
    <property type="term" value="P:DNA restriction-modification system"/>
    <property type="evidence" value="ECO:0007669"/>
    <property type="project" value="UniProtKB-KW"/>
</dbReference>
<dbReference type="Gene3D" id="3.40.50.150">
    <property type="entry name" value="Vaccinia Virus protein VP39"/>
    <property type="match status" value="1"/>
</dbReference>
<evidence type="ECO:0000256" key="3">
    <source>
        <dbReference type="ARBA" id="ARBA00022603"/>
    </source>
</evidence>
<proteinExistence type="inferred from homology"/>
<gene>
    <name evidence="8" type="ORF">METZ01_LOCUS75755</name>
</gene>
<dbReference type="EMBL" id="UINC01005684">
    <property type="protein sequence ID" value="SVA22901.1"/>
    <property type="molecule type" value="Genomic_DNA"/>
</dbReference>
<keyword evidence="5" id="KW-0949">S-adenosyl-L-methionine</keyword>
<evidence type="ECO:0000256" key="6">
    <source>
        <dbReference type="ARBA" id="ARBA00022747"/>
    </source>
</evidence>
<keyword evidence="6" id="KW-0680">Restriction system</keyword>
<dbReference type="AlphaFoldDB" id="A0A381U579"/>
<dbReference type="SUPFAM" id="SSF53335">
    <property type="entry name" value="S-adenosyl-L-methionine-dependent methyltransferases"/>
    <property type="match status" value="1"/>
</dbReference>
<dbReference type="PROSITE" id="PS00093">
    <property type="entry name" value="N4_MTASE"/>
    <property type="match status" value="1"/>
</dbReference>
<evidence type="ECO:0000313" key="8">
    <source>
        <dbReference type="EMBL" id="SVA22901.1"/>
    </source>
</evidence>
<dbReference type="EC" id="2.1.1.113" evidence="2"/>
<evidence type="ECO:0000256" key="4">
    <source>
        <dbReference type="ARBA" id="ARBA00022679"/>
    </source>
</evidence>
<dbReference type="InterPro" id="IPR029063">
    <property type="entry name" value="SAM-dependent_MTases_sf"/>
</dbReference>
<sequence length="409" mass="48045">MKNLDLKQFADENRLPIMDSIQFKNWTDEIGKEKFRELLSEYIAEHRPEFPLNKISYDVMKDNIIKLSKFDTSKLCTPNEQSHKDIFEKYDDYKYPYSKYGLGLIDAPSIYNKCSNYFHQELRLNCSSYSFRAPIEVFKNGNAKDIWKCLGALWRGVNSTKDLSPGSYREAIRLGTYVATQFKPVVAKTIYDMTNAETVLDTSCGWGDRLAGFFASKATHYYGCDPNPNTYKNYHKQVEEYSKFFKNKTVKIWNCGAEDLPYNELPDIDCAFTSPPYFSTEQYNKGGDKEELQSWHKFNEYEQWRDNFYLPVAEKTMSKSKYMFVNIMDPKIKGTRYRSSDELVDRFKDKFLGQIGMRIMQRPQGTKKFKTKEELNVFMAMTYIENIWCFGEKIDLFKHARVGTLEAFI</sequence>